<dbReference type="PANTHER" id="PTHR12019:SF13">
    <property type="entry name" value="THYMOPOIETIN B"/>
    <property type="match status" value="1"/>
</dbReference>
<feature type="region of interest" description="Disordered" evidence="6">
    <location>
        <begin position="1"/>
        <end position="29"/>
    </location>
</feature>
<dbReference type="PROSITE" id="PS50955">
    <property type="entry name" value="LEM_LIKE"/>
    <property type="match status" value="1"/>
</dbReference>
<dbReference type="PROSITE" id="PS50954">
    <property type="entry name" value="LEM"/>
    <property type="match status" value="1"/>
</dbReference>
<dbReference type="eggNOG" id="ENOG502QWCI">
    <property type="taxonomic scope" value="Eukaryota"/>
</dbReference>
<feature type="domain" description="LEM" evidence="8">
    <location>
        <begin position="90"/>
        <end position="134"/>
    </location>
</feature>
<evidence type="ECO:0000256" key="7">
    <source>
        <dbReference type="SAM" id="Phobius"/>
    </source>
</evidence>
<feature type="transmembrane region" description="Helical" evidence="7">
    <location>
        <begin position="276"/>
        <end position="295"/>
    </location>
</feature>
<dbReference type="PANTHER" id="PTHR12019">
    <property type="entry name" value="LAMINA-ASSOCIATED POLYPEPTIDE THYMOPOIETIN"/>
    <property type="match status" value="1"/>
</dbReference>
<keyword evidence="7" id="KW-0812">Transmembrane</keyword>
<evidence type="ECO:0000259" key="9">
    <source>
        <dbReference type="PROSITE" id="PS50955"/>
    </source>
</evidence>
<feature type="domain" description="LEM-like" evidence="9">
    <location>
        <begin position="5"/>
        <end position="48"/>
    </location>
</feature>
<dbReference type="GeneTree" id="ENSGT00940000154098"/>
<dbReference type="InterPro" id="IPR003887">
    <property type="entry name" value="LEM_dom"/>
</dbReference>
<evidence type="ECO:0000256" key="1">
    <source>
        <dbReference type="ARBA" id="ARBA00007744"/>
    </source>
</evidence>
<feature type="compositionally biased region" description="Basic and acidic residues" evidence="6">
    <location>
        <begin position="81"/>
        <end position="92"/>
    </location>
</feature>
<dbReference type="Pfam" id="PF03020">
    <property type="entry name" value="LEM"/>
    <property type="match status" value="1"/>
</dbReference>
<dbReference type="InterPro" id="IPR051656">
    <property type="entry name" value="LEM_domain"/>
</dbReference>
<evidence type="ECO:0000256" key="5">
    <source>
        <dbReference type="ARBA" id="ARBA00023125"/>
    </source>
</evidence>
<dbReference type="Ensembl" id="ENSGACT00000005713.2">
    <property type="protein sequence ID" value="ENSGACP00000005697.2"/>
    <property type="gene ID" value="ENSGACG00000004325.2"/>
</dbReference>
<comment type="similarity">
    <text evidence="1">Belongs to the LEM family.</text>
</comment>
<reference evidence="10 11" key="1">
    <citation type="journal article" date="2021" name="G3 (Bethesda)">
        <title>Improved contiguity of the threespine stickleback genome using long-read sequencing.</title>
        <authorList>
            <person name="Nath S."/>
            <person name="Shaw D.E."/>
            <person name="White M.A."/>
        </authorList>
    </citation>
    <scope>NUCLEOTIDE SEQUENCE [LARGE SCALE GENOMIC DNA]</scope>
    <source>
        <strain evidence="10 11">Lake Benthic</strain>
    </source>
</reference>
<dbReference type="GO" id="GO:0003677">
    <property type="term" value="F:DNA binding"/>
    <property type="evidence" value="ECO:0007669"/>
    <property type="project" value="UniProtKB-KW"/>
</dbReference>
<dbReference type="InterPro" id="IPR011015">
    <property type="entry name" value="LEM/LEM-like_dom_sf"/>
</dbReference>
<dbReference type="SMART" id="SM01261">
    <property type="entry name" value="Thymopoietin"/>
    <property type="match status" value="1"/>
</dbReference>
<evidence type="ECO:0000256" key="4">
    <source>
        <dbReference type="ARBA" id="ARBA00022990"/>
    </source>
</evidence>
<evidence type="ECO:0000256" key="6">
    <source>
        <dbReference type="SAM" id="MobiDB-lite"/>
    </source>
</evidence>
<keyword evidence="11" id="KW-1185">Reference proteome</keyword>
<evidence type="ECO:0000313" key="10">
    <source>
        <dbReference type="Ensembl" id="ENSGACP00000005697.2"/>
    </source>
</evidence>
<dbReference type="InParanoid" id="G3NK35"/>
<dbReference type="Gene3D" id="1.10.720.40">
    <property type="match status" value="2"/>
</dbReference>
<dbReference type="OMA" id="VKPSEYW"/>
<dbReference type="InterPro" id="IPR013146">
    <property type="entry name" value="LEM-like_dom"/>
</dbReference>
<keyword evidence="5" id="KW-0238">DNA-binding</keyword>
<keyword evidence="7" id="KW-0472">Membrane</keyword>
<proteinExistence type="inferred from homology"/>
<evidence type="ECO:0000256" key="2">
    <source>
        <dbReference type="ARBA" id="ARBA00022481"/>
    </source>
</evidence>
<evidence type="ECO:0000256" key="3">
    <source>
        <dbReference type="ARBA" id="ARBA00022553"/>
    </source>
</evidence>
<dbReference type="STRING" id="69293.ENSGACP00000005697"/>
<feature type="compositionally biased region" description="Low complexity" evidence="6">
    <location>
        <begin position="181"/>
        <end position="193"/>
    </location>
</feature>
<dbReference type="CDD" id="cd12935">
    <property type="entry name" value="LEM_like"/>
    <property type="match status" value="1"/>
</dbReference>
<keyword evidence="7" id="KW-1133">Transmembrane helix</keyword>
<dbReference type="FunFam" id="1.10.720.40:FF:000001">
    <property type="entry name" value="LEM domain containing 2, isoform CRA_a"/>
    <property type="match status" value="2"/>
</dbReference>
<dbReference type="SUPFAM" id="SSF63451">
    <property type="entry name" value="LEM domain"/>
    <property type="match status" value="2"/>
</dbReference>
<feature type="compositionally biased region" description="Basic and acidic residues" evidence="6">
    <location>
        <begin position="1"/>
        <end position="18"/>
    </location>
</feature>
<dbReference type="Pfam" id="PF08198">
    <property type="entry name" value="Thymopoietin"/>
    <property type="match status" value="1"/>
</dbReference>
<sequence>MADFHEDPSVLTKEKLKSELAANNVPLPGGEHKKEVYVQLYLKNLTALKEKKSAPTDTFSSDEDLPLPVMSGSRRRGKATKKTDRPRLKEVEVTDLTDDDLKQQLEKHGVQPGPVVASTRKLYEKKLQKLLDQGPAQPSPDLTALPNRDGNPNGNTNSEQYSDKEDEGIAEPEPVPVVENSSRGKTRGTTSSRAQTKARHIKHFTISVIRVYFQFVIKTKNCIQFVTCRRPIRGAAGRPLDPSEYWLDDSHLQHSVHTETRSAFPRKAPAQQGFRSMLLMLLLLVAVAGSLYAYWDLDVDTLKGAMISVASNLGYGDRDAEVAGAEVAGI</sequence>
<keyword evidence="2" id="KW-0488">Methylation</keyword>
<reference evidence="10" key="2">
    <citation type="submission" date="2025-08" db="UniProtKB">
        <authorList>
            <consortium name="Ensembl"/>
        </authorList>
    </citation>
    <scope>IDENTIFICATION</scope>
</reference>
<dbReference type="CDD" id="cd12940">
    <property type="entry name" value="LEM_LAP2_LEMD1"/>
    <property type="match status" value="1"/>
</dbReference>
<keyword evidence="3" id="KW-0597">Phosphoprotein</keyword>
<dbReference type="Bgee" id="ENSGACG00000004325">
    <property type="expression patterns" value="Expressed in embryo and 13 other cell types or tissues"/>
</dbReference>
<organism evidence="10 11">
    <name type="scientific">Gasterosteus aculeatus aculeatus</name>
    <name type="common">three-spined stickleback</name>
    <dbReference type="NCBI Taxonomy" id="481459"/>
    <lineage>
        <taxon>Eukaryota</taxon>
        <taxon>Metazoa</taxon>
        <taxon>Chordata</taxon>
        <taxon>Craniata</taxon>
        <taxon>Vertebrata</taxon>
        <taxon>Euteleostomi</taxon>
        <taxon>Actinopterygii</taxon>
        <taxon>Neopterygii</taxon>
        <taxon>Teleostei</taxon>
        <taxon>Neoteleostei</taxon>
        <taxon>Acanthomorphata</taxon>
        <taxon>Eupercaria</taxon>
        <taxon>Perciformes</taxon>
        <taxon>Cottioidei</taxon>
        <taxon>Gasterosteales</taxon>
        <taxon>Gasterosteidae</taxon>
        <taxon>Gasterosteus</taxon>
    </lineage>
</organism>
<feature type="compositionally biased region" description="Polar residues" evidence="6">
    <location>
        <begin position="150"/>
        <end position="160"/>
    </location>
</feature>
<dbReference type="Proteomes" id="UP000007635">
    <property type="component" value="Chromosome XIX"/>
</dbReference>
<feature type="region of interest" description="Disordered" evidence="6">
    <location>
        <begin position="132"/>
        <end position="196"/>
    </location>
</feature>
<feature type="region of interest" description="Disordered" evidence="6">
    <location>
        <begin position="49"/>
        <end position="95"/>
    </location>
</feature>
<dbReference type="SMART" id="SM00540">
    <property type="entry name" value="LEM"/>
    <property type="match status" value="1"/>
</dbReference>
<evidence type="ECO:0000259" key="8">
    <source>
        <dbReference type="PROSITE" id="PS50954"/>
    </source>
</evidence>
<keyword evidence="4" id="KW-0007">Acetylation</keyword>
<protein>
    <submittedName>
        <fullName evidence="10">Thymopoietin b</fullName>
    </submittedName>
</protein>
<name>G3NK35_GASAC</name>
<dbReference type="GO" id="GO:0005635">
    <property type="term" value="C:nuclear envelope"/>
    <property type="evidence" value="ECO:0007669"/>
    <property type="project" value="UniProtKB-ARBA"/>
</dbReference>
<accession>G3NK35</accession>
<evidence type="ECO:0000313" key="11">
    <source>
        <dbReference type="Proteomes" id="UP000007635"/>
    </source>
</evidence>
<dbReference type="AlphaFoldDB" id="G3NK35"/>
<reference evidence="10" key="3">
    <citation type="submission" date="2025-09" db="UniProtKB">
        <authorList>
            <consortium name="Ensembl"/>
        </authorList>
    </citation>
    <scope>IDENTIFICATION</scope>
</reference>